<dbReference type="Gene3D" id="1.10.10.10">
    <property type="entry name" value="Winged helix-like DNA-binding domain superfamily/Winged helix DNA-binding domain"/>
    <property type="match status" value="1"/>
</dbReference>
<reference evidence="8" key="1">
    <citation type="journal article" date="2014" name="Int. J. Syst. Evol. Microbiol.">
        <title>Complete genome sequence of Corynebacterium casei LMG S-19264T (=DSM 44701T), isolated from a smear-ripened cheese.</title>
        <authorList>
            <consortium name="US DOE Joint Genome Institute (JGI-PGF)"/>
            <person name="Walter F."/>
            <person name="Albersmeier A."/>
            <person name="Kalinowski J."/>
            <person name="Ruckert C."/>
        </authorList>
    </citation>
    <scope>NUCLEOTIDE SEQUENCE</scope>
    <source>
        <strain evidence="8">VKM B-2935</strain>
    </source>
</reference>
<dbReference type="Pfam" id="PF04542">
    <property type="entry name" value="Sigma70_r2"/>
    <property type="match status" value="1"/>
</dbReference>
<dbReference type="InterPro" id="IPR036388">
    <property type="entry name" value="WH-like_DNA-bd_sf"/>
</dbReference>
<dbReference type="InterPro" id="IPR007627">
    <property type="entry name" value="RNA_pol_sigma70_r2"/>
</dbReference>
<dbReference type="PANTHER" id="PTHR43133:SF8">
    <property type="entry name" value="RNA POLYMERASE SIGMA FACTOR HI_1459-RELATED"/>
    <property type="match status" value="1"/>
</dbReference>
<dbReference type="InterPro" id="IPR013249">
    <property type="entry name" value="RNA_pol_sigma70_r4_t2"/>
</dbReference>
<dbReference type="GO" id="GO:0003677">
    <property type="term" value="F:DNA binding"/>
    <property type="evidence" value="ECO:0007669"/>
    <property type="project" value="UniProtKB-KW"/>
</dbReference>
<feature type="domain" description="RNA polymerase sigma factor 70 region 4 type 2" evidence="7">
    <location>
        <begin position="132"/>
        <end position="184"/>
    </location>
</feature>
<dbReference type="NCBIfam" id="NF009166">
    <property type="entry name" value="PRK12513.1"/>
    <property type="match status" value="1"/>
</dbReference>
<reference evidence="8" key="2">
    <citation type="submission" date="2023-01" db="EMBL/GenBank/DDBJ databases">
        <authorList>
            <person name="Sun Q."/>
            <person name="Evtushenko L."/>
        </authorList>
    </citation>
    <scope>NUCLEOTIDE SEQUENCE</scope>
    <source>
        <strain evidence="8">VKM B-2935</strain>
    </source>
</reference>
<dbReference type="CDD" id="cd06171">
    <property type="entry name" value="Sigma70_r4"/>
    <property type="match status" value="1"/>
</dbReference>
<evidence type="ECO:0000256" key="1">
    <source>
        <dbReference type="ARBA" id="ARBA00010641"/>
    </source>
</evidence>
<feature type="domain" description="RNA polymerase sigma-70 region 2" evidence="6">
    <location>
        <begin position="32"/>
        <end position="99"/>
    </location>
</feature>
<evidence type="ECO:0000256" key="4">
    <source>
        <dbReference type="ARBA" id="ARBA00023125"/>
    </source>
</evidence>
<organism evidence="8 9">
    <name type="scientific">Pseudomonas turukhanskensis</name>
    <dbReference type="NCBI Taxonomy" id="1806536"/>
    <lineage>
        <taxon>Bacteria</taxon>
        <taxon>Pseudomonadati</taxon>
        <taxon>Pseudomonadota</taxon>
        <taxon>Gammaproteobacteria</taxon>
        <taxon>Pseudomonadales</taxon>
        <taxon>Pseudomonadaceae</taxon>
        <taxon>Pseudomonas</taxon>
    </lineage>
</organism>
<dbReference type="InterPro" id="IPR013324">
    <property type="entry name" value="RNA_pol_sigma_r3/r4-like"/>
</dbReference>
<dbReference type="InterPro" id="IPR039425">
    <property type="entry name" value="RNA_pol_sigma-70-like"/>
</dbReference>
<dbReference type="InterPro" id="IPR013325">
    <property type="entry name" value="RNA_pol_sigma_r2"/>
</dbReference>
<dbReference type="AlphaFoldDB" id="A0A9W6NI75"/>
<protein>
    <submittedName>
        <fullName evidence="8">RNA polymerase sigma factor</fullName>
    </submittedName>
</protein>
<keyword evidence="5" id="KW-0804">Transcription</keyword>
<evidence type="ECO:0000259" key="6">
    <source>
        <dbReference type="Pfam" id="PF04542"/>
    </source>
</evidence>
<dbReference type="PANTHER" id="PTHR43133">
    <property type="entry name" value="RNA POLYMERASE ECF-TYPE SIGMA FACTO"/>
    <property type="match status" value="1"/>
</dbReference>
<dbReference type="SUPFAM" id="SSF88946">
    <property type="entry name" value="Sigma2 domain of RNA polymerase sigma factors"/>
    <property type="match status" value="1"/>
</dbReference>
<dbReference type="EMBL" id="BSFN01000023">
    <property type="protein sequence ID" value="GLK91647.1"/>
    <property type="molecule type" value="Genomic_DNA"/>
</dbReference>
<evidence type="ECO:0000259" key="7">
    <source>
        <dbReference type="Pfam" id="PF08281"/>
    </source>
</evidence>
<keyword evidence="9" id="KW-1185">Reference proteome</keyword>
<dbReference type="GO" id="GO:0006352">
    <property type="term" value="P:DNA-templated transcription initiation"/>
    <property type="evidence" value="ECO:0007669"/>
    <property type="project" value="InterPro"/>
</dbReference>
<dbReference type="NCBIfam" id="TIGR02937">
    <property type="entry name" value="sigma70-ECF"/>
    <property type="match status" value="1"/>
</dbReference>
<dbReference type="Proteomes" id="UP001143328">
    <property type="component" value="Unassembled WGS sequence"/>
</dbReference>
<evidence type="ECO:0000256" key="3">
    <source>
        <dbReference type="ARBA" id="ARBA00023082"/>
    </source>
</evidence>
<keyword evidence="3" id="KW-0731">Sigma factor</keyword>
<proteinExistence type="inferred from homology"/>
<dbReference type="Pfam" id="PF08281">
    <property type="entry name" value="Sigma70_r4_2"/>
    <property type="match status" value="1"/>
</dbReference>
<name>A0A9W6NI75_9PSED</name>
<dbReference type="InterPro" id="IPR014284">
    <property type="entry name" value="RNA_pol_sigma-70_dom"/>
</dbReference>
<gene>
    <name evidence="8" type="ORF">GCM10017655_47110</name>
</gene>
<dbReference type="RefSeq" id="WP_271197901.1">
    <property type="nucleotide sequence ID" value="NZ_BSFN01000023.1"/>
</dbReference>
<accession>A0A9W6NI75</accession>
<evidence type="ECO:0000256" key="2">
    <source>
        <dbReference type="ARBA" id="ARBA00023015"/>
    </source>
</evidence>
<evidence type="ECO:0000256" key="5">
    <source>
        <dbReference type="ARBA" id="ARBA00023163"/>
    </source>
</evidence>
<comment type="caution">
    <text evidence="8">The sequence shown here is derived from an EMBL/GenBank/DDBJ whole genome shotgun (WGS) entry which is preliminary data.</text>
</comment>
<evidence type="ECO:0000313" key="9">
    <source>
        <dbReference type="Proteomes" id="UP001143328"/>
    </source>
</evidence>
<evidence type="ECO:0000313" key="8">
    <source>
        <dbReference type="EMBL" id="GLK91647.1"/>
    </source>
</evidence>
<keyword evidence="4" id="KW-0238">DNA-binding</keyword>
<dbReference type="SUPFAM" id="SSF88659">
    <property type="entry name" value="Sigma3 and sigma4 domains of RNA polymerase sigma factors"/>
    <property type="match status" value="1"/>
</dbReference>
<keyword evidence="2" id="KW-0805">Transcription regulation</keyword>
<dbReference type="GO" id="GO:0016987">
    <property type="term" value="F:sigma factor activity"/>
    <property type="evidence" value="ECO:0007669"/>
    <property type="project" value="UniProtKB-KW"/>
</dbReference>
<dbReference type="Gene3D" id="1.10.1740.10">
    <property type="match status" value="1"/>
</dbReference>
<sequence>MTAAPSPSTLLPSDAELLRRYRQGDSQAFAVLYGRHRLGLFRFLCGLCNDAALAEEIFQETWMSLIRSESQQREAVQFTTWLYQIARNRLIDHWRKHGKRQYLQDEYDEQLHAEVDSQPNPEQQLSLTRDQQRLQAALDDLPAEQREVFLLRAHGDLDLGEIAALTQTPAETVKSRLRYALSKLRRLLTDPATADEVSP</sequence>
<comment type="similarity">
    <text evidence="1">Belongs to the sigma-70 factor family. ECF subfamily.</text>
</comment>